<evidence type="ECO:0000313" key="1">
    <source>
        <dbReference type="EMBL" id="DAE00656.1"/>
    </source>
</evidence>
<organism evidence="1">
    <name type="scientific">Myoviridae sp. ctakU3</name>
    <dbReference type="NCBI Taxonomy" id="2825135"/>
    <lineage>
        <taxon>Viruses</taxon>
        <taxon>Duplodnaviria</taxon>
        <taxon>Heunggongvirae</taxon>
        <taxon>Uroviricota</taxon>
        <taxon>Caudoviricetes</taxon>
    </lineage>
</organism>
<proteinExistence type="predicted"/>
<dbReference type="EMBL" id="BK015306">
    <property type="protein sequence ID" value="DAE00656.1"/>
    <property type="molecule type" value="Genomic_DNA"/>
</dbReference>
<sequence length="36" mass="4480">MIRREPFQQKVASSNVEKRKYTRFLRKSKFLSIPYF</sequence>
<name>A0A8S5P1X8_9CAUD</name>
<reference evidence="1" key="1">
    <citation type="journal article" date="2021" name="Proc. Natl. Acad. Sci. U.S.A.">
        <title>A Catalog of Tens of Thousands of Viruses from Human Metagenomes Reveals Hidden Associations with Chronic Diseases.</title>
        <authorList>
            <person name="Tisza M.J."/>
            <person name="Buck C.B."/>
        </authorList>
    </citation>
    <scope>NUCLEOTIDE SEQUENCE</scope>
    <source>
        <strain evidence="1">CtakU3</strain>
    </source>
</reference>
<protein>
    <submittedName>
        <fullName evidence="1">Uncharacterized protein</fullName>
    </submittedName>
</protein>
<accession>A0A8S5P1X8</accession>